<comment type="caution">
    <text evidence="1">The sequence shown here is derived from an EMBL/GenBank/DDBJ whole genome shotgun (WGS) entry which is preliminary data.</text>
</comment>
<evidence type="ECO:0000313" key="2">
    <source>
        <dbReference type="Proteomes" id="UP001281147"/>
    </source>
</evidence>
<sequence length="359" mass="40928">MFAIRFFQPAYRTATRTFTSSARSPAPLFFQQFQRPVSQSTFKKSNTGWQTAFRRAQTRQYGRRAYNYQRFQTTSSLFKRWAARPTFYYEVGGIGTVCGGYYIYHLEPVPVSGRKRFNVVSREREQMMGKQMYHQTLQEFGRKILPPHTREHQMVQRVLDRLIPHSGIADEAWEIHVIDDPMKNAFVIPGGKVFVFRGILDICKGDDGLAAVLGHEIAHNVAHHAAERMSQGVVLLPIGIIAWLAAGVDPSLLRIGTNLAFTLPGSRKQEEEADYIGLLMMAEACYNPSAALGLWSRMQEEEKHAPPQFLSTHPSSHNRLGKIQNWLEEAQMRRENSDCSAMIGFADDFRSAVGLQQRW</sequence>
<accession>A0ACC3NKD8</accession>
<gene>
    <name evidence="1" type="primary">OMA1_1</name>
    <name evidence="1" type="ORF">LTR37_005325</name>
</gene>
<dbReference type="Proteomes" id="UP001281147">
    <property type="component" value="Unassembled WGS sequence"/>
</dbReference>
<organism evidence="1 2">
    <name type="scientific">Vermiconidia calcicola</name>
    <dbReference type="NCBI Taxonomy" id="1690605"/>
    <lineage>
        <taxon>Eukaryota</taxon>
        <taxon>Fungi</taxon>
        <taxon>Dikarya</taxon>
        <taxon>Ascomycota</taxon>
        <taxon>Pezizomycotina</taxon>
        <taxon>Dothideomycetes</taxon>
        <taxon>Dothideomycetidae</taxon>
        <taxon>Mycosphaerellales</taxon>
        <taxon>Extremaceae</taxon>
        <taxon>Vermiconidia</taxon>
    </lineage>
</organism>
<dbReference type="EMBL" id="JAUTXU010000033">
    <property type="protein sequence ID" value="KAK3718210.1"/>
    <property type="molecule type" value="Genomic_DNA"/>
</dbReference>
<protein>
    <submittedName>
        <fullName evidence="1">Metalloendopeptidase</fullName>
    </submittedName>
</protein>
<name>A0ACC3NKD8_9PEZI</name>
<proteinExistence type="predicted"/>
<keyword evidence="2" id="KW-1185">Reference proteome</keyword>
<reference evidence="1" key="1">
    <citation type="submission" date="2023-07" db="EMBL/GenBank/DDBJ databases">
        <title>Black Yeasts Isolated from many extreme environments.</title>
        <authorList>
            <person name="Coleine C."/>
            <person name="Stajich J.E."/>
            <person name="Selbmann L."/>
        </authorList>
    </citation>
    <scope>NUCLEOTIDE SEQUENCE</scope>
    <source>
        <strain evidence="1">CCFEE 5714</strain>
    </source>
</reference>
<evidence type="ECO:0000313" key="1">
    <source>
        <dbReference type="EMBL" id="KAK3718210.1"/>
    </source>
</evidence>